<organism evidence="2 3">
    <name type="scientific">Corynebacterium oculi</name>
    <dbReference type="NCBI Taxonomy" id="1544416"/>
    <lineage>
        <taxon>Bacteria</taxon>
        <taxon>Bacillati</taxon>
        <taxon>Actinomycetota</taxon>
        <taxon>Actinomycetes</taxon>
        <taxon>Mycobacteriales</taxon>
        <taxon>Corynebacteriaceae</taxon>
        <taxon>Corynebacterium</taxon>
    </lineage>
</organism>
<reference evidence="2 3" key="1">
    <citation type="submission" date="2015-10" db="EMBL/GenBank/DDBJ databases">
        <title>Corynebacteirum lowii and Corynebacterium oculi species nova, derived from human clinical disease and and emended description of Corynebacterium mastiditis.</title>
        <authorList>
            <person name="Bernard K."/>
            <person name="Pacheco A.L."/>
            <person name="Mcdougall C."/>
            <person name="Burtx T."/>
            <person name="Weibe D."/>
            <person name="Tyler S."/>
            <person name="Olson A.B."/>
            <person name="Cnockaert M."/>
            <person name="Eguchi H."/>
            <person name="Kuwahara T."/>
            <person name="Nakayama-Imaohji H."/>
            <person name="Boudewijins M."/>
            <person name="Van Hoecke F."/>
            <person name="Bernier A.-M."/>
            <person name="Vandamme P."/>
        </authorList>
    </citation>
    <scope>NUCLEOTIDE SEQUENCE [LARGE SCALE GENOMIC DNA]</scope>
    <source>
        <strain evidence="2 3">NML 130210</strain>
    </source>
</reference>
<evidence type="ECO:0000313" key="2">
    <source>
        <dbReference type="EMBL" id="KQB83330.1"/>
    </source>
</evidence>
<dbReference type="AlphaFoldDB" id="A0A0N8VZA2"/>
<dbReference type="PATRIC" id="fig|1544416.3.peg.2307"/>
<gene>
    <name evidence="2" type="ORF">Cocul_02305</name>
</gene>
<dbReference type="STRING" id="1544416.Cocul_02305"/>
<sequence length="329" mass="34719">MRPFPLTATALAAALLISPTAAQAATPTIPDDLPIFPQVQENPSVSVTLEDGTPITPDTTVRRGDVLLVHGSGFSPQANRGGFPFPVPPGTPNGLFVLYGAFPEHWKPSEGADSTARTHPHDRMAWVMPEGTLESIPSGVVEMRRSIARQAQPMNQDGSFTARLVVDPSETTPGDRWGVYVYPGAGSHNAAEEFYIPLRYSPEPGPNTPPAPTQDLLIDAPAAFRFAGLTGGAVKAKNGATVLDGERVAFSRDAAAESPEDNGVRKYRGTVVTTAKFTLAEMALADPWLTPLPGGGYAVSALVSRSYNVGPDEMVRVPVGVVGAEQVRG</sequence>
<evidence type="ECO:0008006" key="4">
    <source>
        <dbReference type="Google" id="ProtNLM"/>
    </source>
</evidence>
<name>A0A0N8VZA2_9CORY</name>
<feature type="signal peptide" evidence="1">
    <location>
        <begin position="1"/>
        <end position="24"/>
    </location>
</feature>
<evidence type="ECO:0000256" key="1">
    <source>
        <dbReference type="SAM" id="SignalP"/>
    </source>
</evidence>
<evidence type="ECO:0000313" key="3">
    <source>
        <dbReference type="Proteomes" id="UP000050517"/>
    </source>
</evidence>
<comment type="caution">
    <text evidence="2">The sequence shown here is derived from an EMBL/GenBank/DDBJ whole genome shotgun (WGS) entry which is preliminary data.</text>
</comment>
<accession>A0A0N8VZA2</accession>
<keyword evidence="3" id="KW-1185">Reference proteome</keyword>
<feature type="chain" id="PRO_5006033576" description="HtaA protein" evidence="1">
    <location>
        <begin position="25"/>
        <end position="329"/>
    </location>
</feature>
<dbReference type="Proteomes" id="UP000050517">
    <property type="component" value="Unassembled WGS sequence"/>
</dbReference>
<proteinExistence type="predicted"/>
<protein>
    <recommendedName>
        <fullName evidence="4">HtaA protein</fullName>
    </recommendedName>
</protein>
<keyword evidence="1" id="KW-0732">Signal</keyword>
<dbReference type="RefSeq" id="WP_055123349.1">
    <property type="nucleotide sequence ID" value="NZ_LKST01000004.1"/>
</dbReference>
<dbReference type="EMBL" id="LKST01000004">
    <property type="protein sequence ID" value="KQB83330.1"/>
    <property type="molecule type" value="Genomic_DNA"/>
</dbReference>